<keyword evidence="6" id="KW-0547">Nucleotide-binding</keyword>
<keyword evidence="8" id="KW-0460">Magnesium</keyword>
<dbReference type="GO" id="GO:0004595">
    <property type="term" value="F:pantetheine-phosphate adenylyltransferase activity"/>
    <property type="evidence" value="ECO:0007669"/>
    <property type="project" value="UniProtKB-EC"/>
</dbReference>
<dbReference type="CDD" id="cd02163">
    <property type="entry name" value="PPAT"/>
    <property type="match status" value="1"/>
</dbReference>
<organism evidence="12">
    <name type="scientific">freshwater metagenome</name>
    <dbReference type="NCBI Taxonomy" id="449393"/>
    <lineage>
        <taxon>unclassified sequences</taxon>
        <taxon>metagenomes</taxon>
        <taxon>ecological metagenomes</taxon>
    </lineage>
</organism>
<feature type="domain" description="Cytidyltransferase-like" evidence="11">
    <location>
        <begin position="6"/>
        <end position="135"/>
    </location>
</feature>
<keyword evidence="4" id="KW-0808">Transferase</keyword>
<reference evidence="12" key="1">
    <citation type="submission" date="2020-05" db="EMBL/GenBank/DDBJ databases">
        <authorList>
            <person name="Chiriac C."/>
            <person name="Salcher M."/>
            <person name="Ghai R."/>
            <person name="Kavagutti S V."/>
        </authorList>
    </citation>
    <scope>NUCLEOTIDE SEQUENCE</scope>
</reference>
<comment type="catalytic activity">
    <reaction evidence="10">
        <text>(R)-4'-phosphopantetheine + ATP + H(+) = 3'-dephospho-CoA + diphosphate</text>
        <dbReference type="Rhea" id="RHEA:19801"/>
        <dbReference type="ChEBI" id="CHEBI:15378"/>
        <dbReference type="ChEBI" id="CHEBI:30616"/>
        <dbReference type="ChEBI" id="CHEBI:33019"/>
        <dbReference type="ChEBI" id="CHEBI:57328"/>
        <dbReference type="ChEBI" id="CHEBI:61723"/>
        <dbReference type="EC" id="2.7.7.3"/>
    </reaction>
</comment>
<dbReference type="EMBL" id="CAEZXP010000001">
    <property type="protein sequence ID" value="CAB4691182.1"/>
    <property type="molecule type" value="Genomic_DNA"/>
</dbReference>
<evidence type="ECO:0000256" key="3">
    <source>
        <dbReference type="ARBA" id="ARBA00022490"/>
    </source>
</evidence>
<dbReference type="GO" id="GO:0015937">
    <property type="term" value="P:coenzyme A biosynthetic process"/>
    <property type="evidence" value="ECO:0007669"/>
    <property type="project" value="UniProtKB-KW"/>
</dbReference>
<dbReference type="NCBIfam" id="TIGR01510">
    <property type="entry name" value="coaD_prev_kdtB"/>
    <property type="match status" value="1"/>
</dbReference>
<gene>
    <name evidence="12" type="ORF">UFOPK2399_00727</name>
</gene>
<evidence type="ECO:0000259" key="11">
    <source>
        <dbReference type="Pfam" id="PF01467"/>
    </source>
</evidence>
<evidence type="ECO:0000256" key="1">
    <source>
        <dbReference type="ARBA" id="ARBA00012392"/>
    </source>
</evidence>
<dbReference type="GO" id="GO:0005524">
    <property type="term" value="F:ATP binding"/>
    <property type="evidence" value="ECO:0007669"/>
    <property type="project" value="UniProtKB-KW"/>
</dbReference>
<dbReference type="Gene3D" id="3.40.50.620">
    <property type="entry name" value="HUPs"/>
    <property type="match status" value="1"/>
</dbReference>
<evidence type="ECO:0000256" key="6">
    <source>
        <dbReference type="ARBA" id="ARBA00022741"/>
    </source>
</evidence>
<evidence type="ECO:0000256" key="10">
    <source>
        <dbReference type="ARBA" id="ARBA00029346"/>
    </source>
</evidence>
<evidence type="ECO:0000256" key="5">
    <source>
        <dbReference type="ARBA" id="ARBA00022695"/>
    </source>
</evidence>
<evidence type="ECO:0000256" key="8">
    <source>
        <dbReference type="ARBA" id="ARBA00022842"/>
    </source>
</evidence>
<evidence type="ECO:0000256" key="7">
    <source>
        <dbReference type="ARBA" id="ARBA00022840"/>
    </source>
</evidence>
<dbReference type="HAMAP" id="MF_00151">
    <property type="entry name" value="PPAT_bact"/>
    <property type="match status" value="1"/>
</dbReference>
<evidence type="ECO:0000313" key="12">
    <source>
        <dbReference type="EMBL" id="CAB4691182.1"/>
    </source>
</evidence>
<dbReference type="InterPro" id="IPR014729">
    <property type="entry name" value="Rossmann-like_a/b/a_fold"/>
</dbReference>
<dbReference type="AlphaFoldDB" id="A0A6J6NZ09"/>
<evidence type="ECO:0000256" key="2">
    <source>
        <dbReference type="ARBA" id="ARBA00013868"/>
    </source>
</evidence>
<evidence type="ECO:0000256" key="9">
    <source>
        <dbReference type="ARBA" id="ARBA00022993"/>
    </source>
</evidence>
<dbReference type="Pfam" id="PF01467">
    <property type="entry name" value="CTP_transf_like"/>
    <property type="match status" value="1"/>
</dbReference>
<proteinExistence type="inferred from homology"/>
<dbReference type="InterPro" id="IPR004821">
    <property type="entry name" value="Cyt_trans-like"/>
</dbReference>
<keyword evidence="5" id="KW-0548">Nucleotidyltransferase</keyword>
<sequence length="172" mass="19146">MIRTAICPGTYDPVTNGHVDVIRRAAKIFDRVVVAVVGTPQHKEPLFSLDERIALLRDALDDIPNVEVDVFKELVVEYARRWEATAIVKGLRVISDFEYEFQMNQLNRTLAPEIETVYVMASPSVSFVSSSGVKEIASFGGNVEELVPSAVARRIREIFPNGREGTPLSGRE</sequence>
<keyword evidence="9" id="KW-0173">Coenzyme A biosynthesis</keyword>
<dbReference type="SUPFAM" id="SSF52374">
    <property type="entry name" value="Nucleotidylyl transferase"/>
    <property type="match status" value="1"/>
</dbReference>
<keyword evidence="7" id="KW-0067">ATP-binding</keyword>
<dbReference type="EC" id="2.7.7.3" evidence="1"/>
<evidence type="ECO:0000256" key="4">
    <source>
        <dbReference type="ARBA" id="ARBA00022679"/>
    </source>
</evidence>
<dbReference type="PRINTS" id="PR01020">
    <property type="entry name" value="LPSBIOSNTHSS"/>
</dbReference>
<name>A0A6J6NZ09_9ZZZZ</name>
<protein>
    <recommendedName>
        <fullName evidence="2">Phosphopantetheine adenylyltransferase</fullName>
        <ecNumber evidence="1">2.7.7.3</ecNumber>
    </recommendedName>
</protein>
<dbReference type="PANTHER" id="PTHR21342">
    <property type="entry name" value="PHOSPHOPANTETHEINE ADENYLYLTRANSFERASE"/>
    <property type="match status" value="1"/>
</dbReference>
<dbReference type="InterPro" id="IPR001980">
    <property type="entry name" value="PPAT"/>
</dbReference>
<dbReference type="NCBIfam" id="TIGR00125">
    <property type="entry name" value="cyt_tran_rel"/>
    <property type="match status" value="1"/>
</dbReference>
<accession>A0A6J6NZ09</accession>
<keyword evidence="3" id="KW-0963">Cytoplasm</keyword>
<dbReference type="PANTHER" id="PTHR21342:SF1">
    <property type="entry name" value="PHOSPHOPANTETHEINE ADENYLYLTRANSFERASE"/>
    <property type="match status" value="1"/>
</dbReference>